<evidence type="ECO:0000259" key="7">
    <source>
        <dbReference type="PROSITE" id="PS51900"/>
    </source>
</evidence>
<dbReference type="Pfam" id="PF13495">
    <property type="entry name" value="Phage_int_SAM_4"/>
    <property type="match status" value="1"/>
</dbReference>
<evidence type="ECO:0000256" key="3">
    <source>
        <dbReference type="ARBA" id="ARBA00023125"/>
    </source>
</evidence>
<feature type="domain" description="Core-binding (CB)" evidence="7">
    <location>
        <begin position="1"/>
        <end position="82"/>
    </location>
</feature>
<dbReference type="InterPro" id="IPR011010">
    <property type="entry name" value="DNA_brk_join_enz"/>
</dbReference>
<dbReference type="InterPro" id="IPR011946">
    <property type="entry name" value="Integrase_integron-type"/>
</dbReference>
<evidence type="ECO:0000313" key="8">
    <source>
        <dbReference type="EMBL" id="GLR72801.1"/>
    </source>
</evidence>
<comment type="similarity">
    <text evidence="1">Belongs to the 'phage' integrase family.</text>
</comment>
<evidence type="ECO:0000259" key="6">
    <source>
        <dbReference type="PROSITE" id="PS51898"/>
    </source>
</evidence>
<dbReference type="InterPro" id="IPR044068">
    <property type="entry name" value="CB"/>
</dbReference>
<dbReference type="PANTHER" id="PTHR30349:SF64">
    <property type="entry name" value="PROPHAGE INTEGRASE INTD-RELATED"/>
    <property type="match status" value="1"/>
</dbReference>
<dbReference type="InterPro" id="IPR010998">
    <property type="entry name" value="Integrase_recombinase_N"/>
</dbReference>
<reference evidence="8" key="1">
    <citation type="journal article" date="2014" name="Int. J. Syst. Evol. Microbiol.">
        <title>Complete genome sequence of Corynebacterium casei LMG S-19264T (=DSM 44701T), isolated from a smear-ripened cheese.</title>
        <authorList>
            <consortium name="US DOE Joint Genome Institute (JGI-PGF)"/>
            <person name="Walter F."/>
            <person name="Albersmeier A."/>
            <person name="Kalinowski J."/>
            <person name="Ruckert C."/>
        </authorList>
    </citation>
    <scope>NUCLEOTIDE SEQUENCE</scope>
    <source>
        <strain evidence="8">NBRC 110023</strain>
    </source>
</reference>
<dbReference type="GO" id="GO:0015074">
    <property type="term" value="P:DNA integration"/>
    <property type="evidence" value="ECO:0007669"/>
    <property type="project" value="UniProtKB-KW"/>
</dbReference>
<reference evidence="8" key="2">
    <citation type="submission" date="2023-01" db="EMBL/GenBank/DDBJ databases">
        <title>Draft genome sequence of Agaribacter marinus strain NBRC 110023.</title>
        <authorList>
            <person name="Sun Q."/>
            <person name="Mori K."/>
        </authorList>
    </citation>
    <scope>NUCLEOTIDE SEQUENCE</scope>
    <source>
        <strain evidence="8">NBRC 110023</strain>
    </source>
</reference>
<dbReference type="AlphaFoldDB" id="A0AA37T0I0"/>
<dbReference type="PROSITE" id="PS51898">
    <property type="entry name" value="TYR_RECOMBINASE"/>
    <property type="match status" value="1"/>
</dbReference>
<dbReference type="NCBIfam" id="TIGR02249">
    <property type="entry name" value="integrase_gron"/>
    <property type="match status" value="1"/>
</dbReference>
<dbReference type="GO" id="GO:0006310">
    <property type="term" value="P:DNA recombination"/>
    <property type="evidence" value="ECO:0007669"/>
    <property type="project" value="UniProtKB-KW"/>
</dbReference>
<dbReference type="InterPro" id="IPR013762">
    <property type="entry name" value="Integrase-like_cat_sf"/>
</dbReference>
<protein>
    <submittedName>
        <fullName evidence="8">Integron integrase</fullName>
    </submittedName>
</protein>
<dbReference type="RefSeq" id="WP_284219216.1">
    <property type="nucleotide sequence ID" value="NZ_BSOT01000015.1"/>
</dbReference>
<dbReference type="Gene3D" id="1.10.443.10">
    <property type="entry name" value="Intergrase catalytic core"/>
    <property type="match status" value="1"/>
</dbReference>
<keyword evidence="4" id="KW-0233">DNA recombination</keyword>
<accession>A0AA37T0I0</accession>
<keyword evidence="3 5" id="KW-0238">DNA-binding</keyword>
<dbReference type="GO" id="GO:0003677">
    <property type="term" value="F:DNA binding"/>
    <property type="evidence" value="ECO:0007669"/>
    <property type="project" value="UniProtKB-UniRule"/>
</dbReference>
<comment type="caution">
    <text evidence="8">The sequence shown here is derived from an EMBL/GenBank/DDBJ whole genome shotgun (WGS) entry which is preliminary data.</text>
</comment>
<dbReference type="InterPro" id="IPR004107">
    <property type="entry name" value="Integrase_SAM-like_N"/>
</dbReference>
<dbReference type="Gene3D" id="1.10.150.130">
    <property type="match status" value="1"/>
</dbReference>
<dbReference type="PROSITE" id="PS51900">
    <property type="entry name" value="CB"/>
    <property type="match status" value="1"/>
</dbReference>
<dbReference type="PANTHER" id="PTHR30349">
    <property type="entry name" value="PHAGE INTEGRASE-RELATED"/>
    <property type="match status" value="1"/>
</dbReference>
<dbReference type="SUPFAM" id="SSF56349">
    <property type="entry name" value="DNA breaking-rejoining enzymes"/>
    <property type="match status" value="1"/>
</dbReference>
<organism evidence="8 9">
    <name type="scientific">Agaribacter marinus</name>
    <dbReference type="NCBI Taxonomy" id="1431249"/>
    <lineage>
        <taxon>Bacteria</taxon>
        <taxon>Pseudomonadati</taxon>
        <taxon>Pseudomonadota</taxon>
        <taxon>Gammaproteobacteria</taxon>
        <taxon>Alteromonadales</taxon>
        <taxon>Alteromonadaceae</taxon>
        <taxon>Agaribacter</taxon>
    </lineage>
</organism>
<proteinExistence type="inferred from homology"/>
<evidence type="ECO:0000256" key="1">
    <source>
        <dbReference type="ARBA" id="ARBA00008857"/>
    </source>
</evidence>
<keyword evidence="2" id="KW-0229">DNA integration</keyword>
<dbReference type="EMBL" id="BSOT01000015">
    <property type="protein sequence ID" value="GLR72801.1"/>
    <property type="molecule type" value="Genomic_DNA"/>
</dbReference>
<dbReference type="InterPro" id="IPR002104">
    <property type="entry name" value="Integrase_catalytic"/>
</dbReference>
<dbReference type="InterPro" id="IPR050090">
    <property type="entry name" value="Tyrosine_recombinase_XerCD"/>
</dbReference>
<dbReference type="Proteomes" id="UP001156601">
    <property type="component" value="Unassembled WGS sequence"/>
</dbReference>
<gene>
    <name evidence="8" type="primary">intI</name>
    <name evidence="8" type="ORF">GCM10007852_37090</name>
</gene>
<evidence type="ECO:0000256" key="4">
    <source>
        <dbReference type="ARBA" id="ARBA00023172"/>
    </source>
</evidence>
<evidence type="ECO:0000313" key="9">
    <source>
        <dbReference type="Proteomes" id="UP001156601"/>
    </source>
</evidence>
<evidence type="ECO:0000256" key="2">
    <source>
        <dbReference type="ARBA" id="ARBA00022908"/>
    </source>
</evidence>
<dbReference type="Pfam" id="PF00589">
    <property type="entry name" value="Phage_integrase"/>
    <property type="match status" value="1"/>
</dbReference>
<sequence>MSQFIESVRQKLRALRYSYRTEKSYLRWMRAYIRYHNYQHPNTLGEAEIDAYLSHLANTKNVSAATQTQALCALVFMYKKCLGYEELTLQFGFSKKPKNLPVVISTEEAKQIIGKLSGKYHLIASLLFGAGLRTNEVLRLRIKDINFDNNTIFIFRGKGAKDRYSLLPKSLIEPLKHQINVAKKAHQKDLNEGFGLTSLPPSLHRKYKNALKDTSWQYIFPSNNRCVHPIDGYICRHHIHETAFRKQLRQAVLATKIDKRVTAHTFRHSFATELLRSGSDIRTVQELLGHSDIRTTQVYTHVIGDKYSGTKSPVD</sequence>
<name>A0AA37T0I0_9ALTE</name>
<evidence type="ECO:0000256" key="5">
    <source>
        <dbReference type="PROSITE-ProRule" id="PRU01248"/>
    </source>
</evidence>
<keyword evidence="9" id="KW-1185">Reference proteome</keyword>
<feature type="domain" description="Tyr recombinase" evidence="6">
    <location>
        <begin position="99"/>
        <end position="312"/>
    </location>
</feature>